<dbReference type="EMBL" id="CP025958">
    <property type="protein sequence ID" value="AWM35640.1"/>
    <property type="molecule type" value="Genomic_DNA"/>
</dbReference>
<organism evidence="1 2">
    <name type="scientific">Gemmata obscuriglobus</name>
    <dbReference type="NCBI Taxonomy" id="114"/>
    <lineage>
        <taxon>Bacteria</taxon>
        <taxon>Pseudomonadati</taxon>
        <taxon>Planctomycetota</taxon>
        <taxon>Planctomycetia</taxon>
        <taxon>Gemmatales</taxon>
        <taxon>Gemmataceae</taxon>
        <taxon>Gemmata</taxon>
    </lineage>
</organism>
<dbReference type="OrthoDB" id="7063904at2"/>
<proteinExistence type="predicted"/>
<name>A0A2Z3H3U2_9BACT</name>
<sequence>MTCQKAQGFLGSESVPVTEAVNAAKVRYGADEALALLDGVETLVAAKGKKVETFDLTTDRPDDATLLARMMGPTGNLRAPTARVGRTLVIGFNEEMYARVLGG</sequence>
<dbReference type="SUPFAM" id="SSF52833">
    <property type="entry name" value="Thioredoxin-like"/>
    <property type="match status" value="1"/>
</dbReference>
<protein>
    <submittedName>
        <fullName evidence="1">Uncharacterized protein</fullName>
    </submittedName>
</protein>
<dbReference type="KEGG" id="gog:C1280_00450"/>
<dbReference type="InterPro" id="IPR036249">
    <property type="entry name" value="Thioredoxin-like_sf"/>
</dbReference>
<evidence type="ECO:0000313" key="1">
    <source>
        <dbReference type="EMBL" id="AWM35640.1"/>
    </source>
</evidence>
<dbReference type="Gene3D" id="3.40.30.10">
    <property type="entry name" value="Glutaredoxin"/>
    <property type="match status" value="1"/>
</dbReference>
<evidence type="ECO:0000313" key="2">
    <source>
        <dbReference type="Proteomes" id="UP000245802"/>
    </source>
</evidence>
<dbReference type="NCBIfam" id="NF041106">
    <property type="entry name" value="ArsC_rel_Se_1"/>
    <property type="match status" value="1"/>
</dbReference>
<dbReference type="Proteomes" id="UP000245802">
    <property type="component" value="Chromosome"/>
</dbReference>
<reference evidence="1 2" key="1">
    <citation type="submission" date="2018-01" db="EMBL/GenBank/DDBJ databases">
        <title>G. obscuriglobus.</title>
        <authorList>
            <person name="Franke J."/>
            <person name="Blomberg W."/>
            <person name="Selmecki A."/>
        </authorList>
    </citation>
    <scope>NUCLEOTIDE SEQUENCE [LARGE SCALE GENOMIC DNA]</scope>
    <source>
        <strain evidence="1 2">DSM 5831</strain>
    </source>
</reference>
<keyword evidence="2" id="KW-1185">Reference proteome</keyword>
<dbReference type="AlphaFoldDB" id="A0A2Z3H3U2"/>
<gene>
    <name evidence="1" type="ORF">C1280_00450</name>
</gene>
<accession>A0A2Z3H3U2</accession>